<sequence length="472" mass="51939">MQPSTVTNIYRGAKVGRAYDAALGPPLGSKRTPSYADEEKLEEEMEARIYKNTKKQRMQSLVVLPLNTLPCAEVRKVETSAPTTQPSILLLPAIASAATAVTTQTSQPKPPKSPRRSLPWVLFEPKKSADVCGQDTARVKVQAWIKLKTSPVKYKLPLLAAACVLQGPPGCGKTTLARCCAREAGFNVIEYGTHIEQDLPSFLRSIGAIDCEGKKTCLLIEDVTDVLEAKQNSTAATMIVNYPVLCTAAFVLKRNHSQYSAVVSLSALRKIDMQKFLVNTIAPALRLLPSSFAAIIEQSRGDARQLCVNSVFSPHLHPEITSRDQTPSLYDRVRSYLACGSARSTSALLALDEPTHQECCLIQENFGALEEVTIEAMAQHSQIVSIVDVFETICAPTLGLSARASCVLRPHSSRGYIAIKESSWWNWNRRKELAAASLRDHKYRQYDSAHEHIPGHWNTRAFALHQFNAAVS</sequence>
<organism evidence="3">
    <name type="scientific">viral metagenome</name>
    <dbReference type="NCBI Taxonomy" id="1070528"/>
    <lineage>
        <taxon>unclassified sequences</taxon>
        <taxon>metagenomes</taxon>
        <taxon>organismal metagenomes</taxon>
    </lineage>
</organism>
<dbReference type="PANTHER" id="PTHR23389">
    <property type="entry name" value="CHROMOSOME TRANSMISSION FIDELITY FACTOR 18"/>
    <property type="match status" value="1"/>
</dbReference>
<protein>
    <recommendedName>
        <fullName evidence="2">ATPase AAA-type core domain-containing protein</fullName>
    </recommendedName>
</protein>
<name>A0A6C0C0G4_9ZZZZ</name>
<dbReference type="InterPro" id="IPR003959">
    <property type="entry name" value="ATPase_AAA_core"/>
</dbReference>
<dbReference type="CDD" id="cd00009">
    <property type="entry name" value="AAA"/>
    <property type="match status" value="1"/>
</dbReference>
<dbReference type="EMBL" id="MN739300">
    <property type="protein sequence ID" value="QHS97591.1"/>
    <property type="molecule type" value="Genomic_DNA"/>
</dbReference>
<dbReference type="SUPFAM" id="SSF52540">
    <property type="entry name" value="P-loop containing nucleoside triphosphate hydrolases"/>
    <property type="match status" value="1"/>
</dbReference>
<dbReference type="AlphaFoldDB" id="A0A6C0C0G4"/>
<feature type="domain" description="ATPase AAA-type core" evidence="2">
    <location>
        <begin position="164"/>
        <end position="191"/>
    </location>
</feature>
<dbReference type="InterPro" id="IPR027417">
    <property type="entry name" value="P-loop_NTPase"/>
</dbReference>
<evidence type="ECO:0000256" key="1">
    <source>
        <dbReference type="ARBA" id="ARBA00022705"/>
    </source>
</evidence>
<dbReference type="Gene3D" id="3.40.50.300">
    <property type="entry name" value="P-loop containing nucleotide triphosphate hydrolases"/>
    <property type="match status" value="1"/>
</dbReference>
<evidence type="ECO:0000259" key="2">
    <source>
        <dbReference type="Pfam" id="PF00004"/>
    </source>
</evidence>
<evidence type="ECO:0000313" key="3">
    <source>
        <dbReference type="EMBL" id="QHS97591.1"/>
    </source>
</evidence>
<keyword evidence="1" id="KW-0235">DNA replication</keyword>
<reference evidence="3" key="1">
    <citation type="journal article" date="2020" name="Nature">
        <title>Giant virus diversity and host interactions through global metagenomics.</title>
        <authorList>
            <person name="Schulz F."/>
            <person name="Roux S."/>
            <person name="Paez-Espino D."/>
            <person name="Jungbluth S."/>
            <person name="Walsh D.A."/>
            <person name="Denef V.J."/>
            <person name="McMahon K.D."/>
            <person name="Konstantinidis K.T."/>
            <person name="Eloe-Fadrosh E.A."/>
            <person name="Kyrpides N.C."/>
            <person name="Woyke T."/>
        </authorList>
    </citation>
    <scope>NUCLEOTIDE SEQUENCE</scope>
    <source>
        <strain evidence="3">GVMAG-M-3300020182-33</strain>
    </source>
</reference>
<dbReference type="GO" id="GO:0005524">
    <property type="term" value="F:ATP binding"/>
    <property type="evidence" value="ECO:0007669"/>
    <property type="project" value="InterPro"/>
</dbReference>
<dbReference type="GO" id="GO:0016887">
    <property type="term" value="F:ATP hydrolysis activity"/>
    <property type="evidence" value="ECO:0007669"/>
    <property type="project" value="InterPro"/>
</dbReference>
<dbReference type="Pfam" id="PF00004">
    <property type="entry name" value="AAA"/>
    <property type="match status" value="1"/>
</dbReference>
<proteinExistence type="predicted"/>
<dbReference type="PANTHER" id="PTHR23389:SF6">
    <property type="entry name" value="REPLICATION FACTOR C SUBUNIT 1"/>
    <property type="match status" value="1"/>
</dbReference>
<accession>A0A6C0C0G4</accession>
<dbReference type="GO" id="GO:0006260">
    <property type="term" value="P:DNA replication"/>
    <property type="evidence" value="ECO:0007669"/>
    <property type="project" value="UniProtKB-KW"/>
</dbReference>